<name>A0ABV6Z8N5_9HYPH</name>
<dbReference type="InterPro" id="IPR021791">
    <property type="entry name" value="Phage_TAC_11"/>
</dbReference>
<reference evidence="2 3" key="1">
    <citation type="submission" date="2024-09" db="EMBL/GenBank/DDBJ databases">
        <title>Description of Labrys sedimenti sp. nov., isolated from a diclofenac-degrading enrichment culture, and genome-based reclassification of Labrys portucalensis as a later heterotypic synonym of Labrys neptuniae.</title>
        <authorList>
            <person name="Tancsics A."/>
            <person name="Csepanyi A."/>
        </authorList>
    </citation>
    <scope>NUCLEOTIDE SEQUENCE [LARGE SCALE GENOMIC DNA]</scope>
    <source>
        <strain evidence="2 3">LMG 23412</strain>
    </source>
</reference>
<dbReference type="EMBL" id="JBHGPK010000001">
    <property type="protein sequence ID" value="MFC2248541.1"/>
    <property type="molecule type" value="Genomic_DNA"/>
</dbReference>
<organism evidence="2 3">
    <name type="scientific">Labrys neptuniae</name>
    <dbReference type="NCBI Taxonomy" id="376174"/>
    <lineage>
        <taxon>Bacteria</taxon>
        <taxon>Pseudomonadati</taxon>
        <taxon>Pseudomonadota</taxon>
        <taxon>Alphaproteobacteria</taxon>
        <taxon>Hyphomicrobiales</taxon>
        <taxon>Xanthobacteraceae</taxon>
        <taxon>Labrys</taxon>
    </lineage>
</organism>
<gene>
    <name evidence="2" type="ORF">ACETRX_02835</name>
</gene>
<accession>A0ABV6Z8N5</accession>
<sequence length="135" mass="14618">MDCKTTFTWADGQYTFALPLGQLEELQEKADCGPLALLQRMRNGTWREADLRQTIRLGLIGGGLEPTAALRMVERYVYPARPLMEGLLPAQSILAAALWGVEDDQPGKDQADGMAEPGLAETESSASPNSTAPEP</sequence>
<dbReference type="Proteomes" id="UP001595190">
    <property type="component" value="Unassembled WGS sequence"/>
</dbReference>
<evidence type="ECO:0000256" key="1">
    <source>
        <dbReference type="SAM" id="MobiDB-lite"/>
    </source>
</evidence>
<dbReference type="Pfam" id="PF11836">
    <property type="entry name" value="Phage_TAC_11"/>
    <property type="match status" value="1"/>
</dbReference>
<dbReference type="RefSeq" id="WP_394308411.1">
    <property type="nucleotide sequence ID" value="NZ_JBHGPK010000001.1"/>
</dbReference>
<feature type="region of interest" description="Disordered" evidence="1">
    <location>
        <begin position="104"/>
        <end position="135"/>
    </location>
</feature>
<comment type="caution">
    <text evidence="2">The sequence shown here is derived from an EMBL/GenBank/DDBJ whole genome shotgun (WGS) entry which is preliminary data.</text>
</comment>
<evidence type="ECO:0000313" key="2">
    <source>
        <dbReference type="EMBL" id="MFC2248541.1"/>
    </source>
</evidence>
<protein>
    <submittedName>
        <fullName evidence="2">Gene transfer agent family protein</fullName>
    </submittedName>
</protein>
<proteinExistence type="predicted"/>
<feature type="compositionally biased region" description="Polar residues" evidence="1">
    <location>
        <begin position="122"/>
        <end position="135"/>
    </location>
</feature>
<evidence type="ECO:0000313" key="3">
    <source>
        <dbReference type="Proteomes" id="UP001595190"/>
    </source>
</evidence>